<evidence type="ECO:0000313" key="2">
    <source>
        <dbReference type="EMBL" id="KKL18285.1"/>
    </source>
</evidence>
<dbReference type="InterPro" id="IPR039430">
    <property type="entry name" value="Thymidylate_kin-like_dom"/>
</dbReference>
<reference evidence="2" key="1">
    <citation type="journal article" date="2015" name="Nature">
        <title>Complex archaea that bridge the gap between prokaryotes and eukaryotes.</title>
        <authorList>
            <person name="Spang A."/>
            <person name="Saw J.H."/>
            <person name="Jorgensen S.L."/>
            <person name="Zaremba-Niedzwiedzka K."/>
            <person name="Martijn J."/>
            <person name="Lind A.E."/>
            <person name="van Eijk R."/>
            <person name="Schleper C."/>
            <person name="Guy L."/>
            <person name="Ettema T.J."/>
        </authorList>
    </citation>
    <scope>NUCLEOTIDE SEQUENCE</scope>
</reference>
<dbReference type="Pfam" id="PF02223">
    <property type="entry name" value="Thymidylate_kin"/>
    <property type="match status" value="1"/>
</dbReference>
<gene>
    <name evidence="2" type="ORF">LCGC14_2477060</name>
</gene>
<name>A0A0F9B9H9_9ZZZZ</name>
<sequence>MIKGFICECPKCQKEFIIHGNKYCELMEDWECPKCTERKKNDEEEIKIRGFLIASQSSLKGFLFKDENIITDRHLVSNYCWSGAEESENVFNLLVNELECPEFTFLIYASPIVVKERIKKRNLNDPDIKKAELIPELYPKMEGFLKKHKMNYLLIDSSNLDVNEIINIIIDILKNNGLIE</sequence>
<dbReference type="InterPro" id="IPR027417">
    <property type="entry name" value="P-loop_NTPase"/>
</dbReference>
<dbReference type="SUPFAM" id="SSF52540">
    <property type="entry name" value="P-loop containing nucleoside triphosphate hydrolases"/>
    <property type="match status" value="1"/>
</dbReference>
<dbReference type="EMBL" id="LAZR01038929">
    <property type="protein sequence ID" value="KKL18285.1"/>
    <property type="molecule type" value="Genomic_DNA"/>
</dbReference>
<protein>
    <recommendedName>
        <fullName evidence="1">Thymidylate kinase-like domain-containing protein</fullName>
    </recommendedName>
</protein>
<accession>A0A0F9B9H9</accession>
<feature type="domain" description="Thymidylate kinase-like" evidence="1">
    <location>
        <begin position="59"/>
        <end position="160"/>
    </location>
</feature>
<comment type="caution">
    <text evidence="2">The sequence shown here is derived from an EMBL/GenBank/DDBJ whole genome shotgun (WGS) entry which is preliminary data.</text>
</comment>
<dbReference type="AlphaFoldDB" id="A0A0F9B9H9"/>
<evidence type="ECO:0000259" key="1">
    <source>
        <dbReference type="Pfam" id="PF02223"/>
    </source>
</evidence>
<proteinExistence type="predicted"/>
<dbReference type="Gene3D" id="3.40.50.300">
    <property type="entry name" value="P-loop containing nucleotide triphosphate hydrolases"/>
    <property type="match status" value="1"/>
</dbReference>
<organism evidence="2">
    <name type="scientific">marine sediment metagenome</name>
    <dbReference type="NCBI Taxonomy" id="412755"/>
    <lineage>
        <taxon>unclassified sequences</taxon>
        <taxon>metagenomes</taxon>
        <taxon>ecological metagenomes</taxon>
    </lineage>
</organism>